<dbReference type="RefSeq" id="WP_127049973.1">
    <property type="nucleotide sequence ID" value="NZ_RZGZ01000002.1"/>
</dbReference>
<keyword evidence="2" id="KW-1185">Reference proteome</keyword>
<reference evidence="1 2" key="1">
    <citation type="submission" date="2018-12" db="EMBL/GenBank/DDBJ databases">
        <authorList>
            <person name="Li F."/>
        </authorList>
    </citation>
    <scope>NUCLEOTIDE SEQUENCE [LARGE SCALE GENOMIC DNA]</scope>
    <source>
        <strain evidence="1 2">EGI 6500705</strain>
    </source>
</reference>
<dbReference type="Proteomes" id="UP000274909">
    <property type="component" value="Unassembled WGS sequence"/>
</dbReference>
<accession>A0A3S0WZJ4</accession>
<gene>
    <name evidence="1" type="ORF">ELQ94_10905</name>
</gene>
<proteinExistence type="predicted"/>
<comment type="caution">
    <text evidence="1">The sequence shown here is derived from an EMBL/GenBank/DDBJ whole genome shotgun (WGS) entry which is preliminary data.</text>
</comment>
<sequence>MDGDAMKGKILLVTGLAAGYVLGSRAGRERYEQIKTAWLKLYETEPVQKQVRNAQGFAKARVSAVPSTLFSGAKTIAKIAKSNRSAGQKLDATIDEVDDVKGDLGDIADGRSSKKR</sequence>
<dbReference type="AlphaFoldDB" id="A0A3S0WZJ4"/>
<organism evidence="1 2">
    <name type="scientific">Labedella endophytica</name>
    <dbReference type="NCBI Taxonomy" id="1523160"/>
    <lineage>
        <taxon>Bacteria</taxon>
        <taxon>Bacillati</taxon>
        <taxon>Actinomycetota</taxon>
        <taxon>Actinomycetes</taxon>
        <taxon>Micrococcales</taxon>
        <taxon>Microbacteriaceae</taxon>
        <taxon>Labedella</taxon>
    </lineage>
</organism>
<evidence type="ECO:0000313" key="1">
    <source>
        <dbReference type="EMBL" id="RUR01939.1"/>
    </source>
</evidence>
<protein>
    <recommendedName>
        <fullName evidence="3">YtxH domain-containing protein</fullName>
    </recommendedName>
</protein>
<dbReference type="EMBL" id="RZGZ01000002">
    <property type="protein sequence ID" value="RUR01939.1"/>
    <property type="molecule type" value="Genomic_DNA"/>
</dbReference>
<evidence type="ECO:0000313" key="2">
    <source>
        <dbReference type="Proteomes" id="UP000274909"/>
    </source>
</evidence>
<name>A0A3S0WZJ4_9MICO</name>
<evidence type="ECO:0008006" key="3">
    <source>
        <dbReference type="Google" id="ProtNLM"/>
    </source>
</evidence>
<dbReference type="OrthoDB" id="5125216at2"/>